<feature type="compositionally biased region" description="Basic and acidic residues" evidence="5">
    <location>
        <begin position="193"/>
        <end position="206"/>
    </location>
</feature>
<evidence type="ECO:0000256" key="3">
    <source>
        <dbReference type="ARBA" id="ARBA00023128"/>
    </source>
</evidence>
<keyword evidence="3" id="KW-0496">Mitochondrion</keyword>
<dbReference type="Gene3D" id="3.40.30.10">
    <property type="entry name" value="Glutaredoxin"/>
    <property type="match status" value="1"/>
</dbReference>
<accession>A0ABR1JYB6</accession>
<gene>
    <name evidence="7" type="ORF">VKT23_002887</name>
</gene>
<comment type="subcellular location">
    <subcellularLocation>
        <location evidence="1">Mitochondrion</location>
    </subcellularLocation>
</comment>
<name>A0ABR1JYB6_9AGAR</name>
<evidence type="ECO:0000259" key="6">
    <source>
        <dbReference type="SMART" id="SM00916"/>
    </source>
</evidence>
<keyword evidence="4" id="KW-0687">Ribonucleoprotein</keyword>
<organism evidence="7 8">
    <name type="scientific">Marasmiellus scandens</name>
    <dbReference type="NCBI Taxonomy" id="2682957"/>
    <lineage>
        <taxon>Eukaryota</taxon>
        <taxon>Fungi</taxon>
        <taxon>Dikarya</taxon>
        <taxon>Basidiomycota</taxon>
        <taxon>Agaricomycotina</taxon>
        <taxon>Agaricomycetes</taxon>
        <taxon>Agaricomycetidae</taxon>
        <taxon>Agaricales</taxon>
        <taxon>Marasmiineae</taxon>
        <taxon>Omphalotaceae</taxon>
        <taxon>Marasmiellus</taxon>
    </lineage>
</organism>
<keyword evidence="2" id="KW-0689">Ribosomal protein</keyword>
<evidence type="ECO:0000256" key="4">
    <source>
        <dbReference type="ARBA" id="ARBA00023274"/>
    </source>
</evidence>
<feature type="region of interest" description="Disordered" evidence="5">
    <location>
        <begin position="179"/>
        <end position="206"/>
    </location>
</feature>
<sequence>MARTIKTLGPSRLTKLLTQLRAEPKYTLPGLKSLKLTYAFRNDHFGARHFVKDSLPKIRYDNPNLKIEVEKPFKAKDEHWKPEMELLFESGQRQTLSLSSKWSTVILKELLDLSGGEPWRKWKRDAVAKGVPLVPGKENESFSSELVDGEGEVPTQGKGKKKGVEEDNLPSYKVFRAANPVQAKPATSTRTTTKKDGKQEVKKEGTTVKKVKGGKVEPQVVEELMLDSSKTGAAAVLP</sequence>
<evidence type="ECO:0000256" key="1">
    <source>
        <dbReference type="ARBA" id="ARBA00004173"/>
    </source>
</evidence>
<reference evidence="7 8" key="1">
    <citation type="submission" date="2024-01" db="EMBL/GenBank/DDBJ databases">
        <title>A draft genome for the cacao thread blight pathogen Marasmiellus scandens.</title>
        <authorList>
            <person name="Baruah I.K."/>
            <person name="Leung J."/>
            <person name="Bukari Y."/>
            <person name="Amoako-Attah I."/>
            <person name="Meinhardt L.W."/>
            <person name="Bailey B.A."/>
            <person name="Cohen S.P."/>
        </authorList>
    </citation>
    <scope>NUCLEOTIDE SEQUENCE [LARGE SCALE GENOMIC DNA]</scope>
    <source>
        <strain evidence="7 8">GH-19</strain>
    </source>
</reference>
<dbReference type="PANTHER" id="PTHR13274">
    <property type="entry name" value="MITOCHONDRIAL RIBOSOMAL PROTEIN S25"/>
    <property type="match status" value="1"/>
</dbReference>
<evidence type="ECO:0000313" key="7">
    <source>
        <dbReference type="EMBL" id="KAK7468371.1"/>
    </source>
</evidence>
<dbReference type="PANTHER" id="PTHR13274:SF2">
    <property type="entry name" value="SMALL RIBOSOMAL SUBUNIT PROTEIN MS25"/>
    <property type="match status" value="1"/>
</dbReference>
<feature type="domain" description="Ribosomal protein/NADH dehydrogenase" evidence="6">
    <location>
        <begin position="39"/>
        <end position="117"/>
    </location>
</feature>
<keyword evidence="8" id="KW-1185">Reference proteome</keyword>
<evidence type="ECO:0000256" key="2">
    <source>
        <dbReference type="ARBA" id="ARBA00022980"/>
    </source>
</evidence>
<evidence type="ECO:0000256" key="5">
    <source>
        <dbReference type="SAM" id="MobiDB-lite"/>
    </source>
</evidence>
<comment type="caution">
    <text evidence="7">The sequence shown here is derived from an EMBL/GenBank/DDBJ whole genome shotgun (WGS) entry which is preliminary data.</text>
</comment>
<dbReference type="SUPFAM" id="SSF52833">
    <property type="entry name" value="Thioredoxin-like"/>
    <property type="match status" value="1"/>
</dbReference>
<dbReference type="InterPro" id="IPR040049">
    <property type="entry name" value="Ribosomal_mS25/mL61"/>
</dbReference>
<dbReference type="InterPro" id="IPR007741">
    <property type="entry name" value="Ribosomal_mL43/mS25/NADH_DH"/>
</dbReference>
<dbReference type="InterPro" id="IPR036249">
    <property type="entry name" value="Thioredoxin-like_sf"/>
</dbReference>
<dbReference type="EMBL" id="JBANRG010000003">
    <property type="protein sequence ID" value="KAK7468371.1"/>
    <property type="molecule type" value="Genomic_DNA"/>
</dbReference>
<dbReference type="SMART" id="SM00916">
    <property type="entry name" value="L51_S25_CI-B8"/>
    <property type="match status" value="1"/>
</dbReference>
<feature type="region of interest" description="Disordered" evidence="5">
    <location>
        <begin position="138"/>
        <end position="167"/>
    </location>
</feature>
<evidence type="ECO:0000313" key="8">
    <source>
        <dbReference type="Proteomes" id="UP001498398"/>
    </source>
</evidence>
<proteinExistence type="predicted"/>
<dbReference type="Proteomes" id="UP001498398">
    <property type="component" value="Unassembled WGS sequence"/>
</dbReference>
<protein>
    <recommendedName>
        <fullName evidence="6">Ribosomal protein/NADH dehydrogenase domain-containing protein</fullName>
    </recommendedName>
</protein>